<name>A0AAE9YTB8_9GAMM</name>
<dbReference type="Gene3D" id="2.40.10.10">
    <property type="entry name" value="Trypsin-like serine proteases"/>
    <property type="match status" value="2"/>
</dbReference>
<evidence type="ECO:0000256" key="5">
    <source>
        <dbReference type="ARBA" id="ARBA00022825"/>
    </source>
</evidence>
<evidence type="ECO:0000256" key="3">
    <source>
        <dbReference type="ARBA" id="ARBA00022729"/>
    </source>
</evidence>
<dbReference type="GO" id="GO:0004252">
    <property type="term" value="F:serine-type endopeptidase activity"/>
    <property type="evidence" value="ECO:0007669"/>
    <property type="project" value="InterPro"/>
</dbReference>
<dbReference type="InterPro" id="IPR013517">
    <property type="entry name" value="FG-GAP"/>
</dbReference>
<dbReference type="InterPro" id="IPR028994">
    <property type="entry name" value="Integrin_alpha_N"/>
</dbReference>
<dbReference type="SUPFAM" id="SSF50494">
    <property type="entry name" value="Trypsin-like serine proteases"/>
    <property type="match status" value="1"/>
</dbReference>
<feature type="signal peptide" evidence="6">
    <location>
        <begin position="1"/>
        <end position="22"/>
    </location>
</feature>
<dbReference type="RefSeq" id="WP_053043282.1">
    <property type="nucleotide sequence ID" value="NZ_CP059735.1"/>
</dbReference>
<reference evidence="7 8" key="2">
    <citation type="journal article" date="2022" name="Mar. Drugs">
        <title>Bioassay-Guided Fractionation Leads to the Detection of Cholic Acid Generated by the Rare Thalassomonas sp.</title>
        <authorList>
            <person name="Pheiffer F."/>
            <person name="Schneider Y.K."/>
            <person name="Hansen E.H."/>
            <person name="Andersen J.H."/>
            <person name="Isaksson J."/>
            <person name="Busche T."/>
            <person name="R C."/>
            <person name="Kalinowski J."/>
            <person name="Zyl L.V."/>
            <person name="Trindade M."/>
        </authorList>
    </citation>
    <scope>NUCLEOTIDE SEQUENCE [LARGE SCALE GENOMIC DNA]</scope>
    <source>
        <strain evidence="7 8">A5K-106</strain>
    </source>
</reference>
<keyword evidence="5 6" id="KW-0720">Serine protease</keyword>
<feature type="chain" id="PRO_5041771901" description="Serine protease" evidence="6">
    <location>
        <begin position="23"/>
        <end position="659"/>
    </location>
</feature>
<evidence type="ECO:0000313" key="7">
    <source>
        <dbReference type="EMBL" id="WDE00064.1"/>
    </source>
</evidence>
<gene>
    <name evidence="7" type="ORF">SG35_005230</name>
</gene>
<dbReference type="Pfam" id="PF13517">
    <property type="entry name" value="FG-GAP_3"/>
    <property type="match status" value="1"/>
</dbReference>
<evidence type="ECO:0000256" key="1">
    <source>
        <dbReference type="ARBA" id="ARBA00008764"/>
    </source>
</evidence>
<dbReference type="KEGG" id="tact:SG35_005230"/>
<dbReference type="SUPFAM" id="SSF69318">
    <property type="entry name" value="Integrin alpha N-terminal domain"/>
    <property type="match status" value="1"/>
</dbReference>
<dbReference type="InterPro" id="IPR043504">
    <property type="entry name" value="Peptidase_S1_PA_chymotrypsin"/>
</dbReference>
<dbReference type="PRINTS" id="PR00839">
    <property type="entry name" value="V8PROTEASE"/>
</dbReference>
<dbReference type="InterPro" id="IPR009003">
    <property type="entry name" value="Peptidase_S1_PA"/>
</dbReference>
<accession>A0AAE9YTB8</accession>
<dbReference type="InterPro" id="IPR008256">
    <property type="entry name" value="Peptidase_S1B"/>
</dbReference>
<keyword evidence="8" id="KW-1185">Reference proteome</keyword>
<dbReference type="Pfam" id="PF13365">
    <property type="entry name" value="Trypsin_2"/>
    <property type="match status" value="1"/>
</dbReference>
<evidence type="ECO:0000256" key="6">
    <source>
        <dbReference type="RuleBase" id="RU004296"/>
    </source>
</evidence>
<evidence type="ECO:0000256" key="4">
    <source>
        <dbReference type="ARBA" id="ARBA00022801"/>
    </source>
</evidence>
<dbReference type="EC" id="3.4.21.-" evidence="6"/>
<evidence type="ECO:0000313" key="8">
    <source>
        <dbReference type="Proteomes" id="UP000032568"/>
    </source>
</evidence>
<dbReference type="GO" id="GO:0006508">
    <property type="term" value="P:proteolysis"/>
    <property type="evidence" value="ECO:0007669"/>
    <property type="project" value="UniProtKB-KW"/>
</dbReference>
<keyword evidence="3 6" id="KW-0732">Signal</keyword>
<dbReference type="AlphaFoldDB" id="A0AAE9YTB8"/>
<dbReference type="PANTHER" id="PTHR46580">
    <property type="entry name" value="SENSOR KINASE-RELATED"/>
    <property type="match status" value="1"/>
</dbReference>
<organism evidence="7 8">
    <name type="scientific">Thalassomonas actiniarum</name>
    <dbReference type="NCBI Taxonomy" id="485447"/>
    <lineage>
        <taxon>Bacteria</taxon>
        <taxon>Pseudomonadati</taxon>
        <taxon>Pseudomonadota</taxon>
        <taxon>Gammaproteobacteria</taxon>
        <taxon>Alteromonadales</taxon>
        <taxon>Colwelliaceae</taxon>
        <taxon>Thalassomonas</taxon>
    </lineage>
</organism>
<dbReference type="EMBL" id="CP059735">
    <property type="protein sequence ID" value="WDE00064.1"/>
    <property type="molecule type" value="Genomic_DNA"/>
</dbReference>
<keyword evidence="4 6" id="KW-0378">Hydrolase</keyword>
<dbReference type="Proteomes" id="UP000032568">
    <property type="component" value="Chromosome"/>
</dbReference>
<sequence>MKISKKLLSVTVTLACIANIYAGENDAFVRKLTEGEHFIVNRNLPESICGPNDLQHVESYDNRYQNLGFDLAFVDAHQASVGAMKSSASNSAGSYCSGTLISEQLFLTASHCIDSGTTNDVVAFNYQLNATSGVVRNQEFFNIESVLEDGDDNSLDYAILVLQGSPGTRYGWRNVQVQTANEILIIQHPLGEAKQLEAGNDVLSSGNRLTYAQLDTEPGSSGSGVLNNNGNIVAVHTNGGCTSSGGRNSGTSMAAIVDNSSVLPIVNTTGFDSVKLGLAAFGYDAGGWRVANHPRMMADVNGDSLDDVVGFANGGVYTALSNGDGTFATARLGIAAFGYSAGGWRVESHPRMMADVNGDGSADIVGFANGGVYTALSNGNGTFASARLGIAAFGYNAGGWRVESHPRIMSDINGDGRADIVGFANGGVYTALSNGDGTFVPARLGIAAFGYNAGGWRVESHPRMMSDINDDGRADIVGFANGGVYTALSNGDGTFAPARLGIAAFGYNAGGWRVESHPRMISDVNGDGNADIVGFANGGVYTALSNGNGTFSPARLGIAAFGYNAGGWRVENHPRMMADVNSDGRDDIVGFANGGVYTALSNGNGTFSSAQLGVASFGYSAGGWRVENHPRMMADLNGDGSADIVGFANNGVNTALSNR</sequence>
<dbReference type="InterPro" id="IPR018114">
    <property type="entry name" value="TRYPSIN_HIS"/>
</dbReference>
<proteinExistence type="inferred from homology"/>
<reference evidence="7 8" key="1">
    <citation type="journal article" date="2015" name="Genome Announc.">
        <title>Draft Genome Sequences of Marine Isolates of Thalassomonas viridans and Thalassomonas actiniarum.</title>
        <authorList>
            <person name="Olonade I."/>
            <person name="van Zyl L.J."/>
            <person name="Trindade M."/>
        </authorList>
    </citation>
    <scope>NUCLEOTIDE SEQUENCE [LARGE SCALE GENOMIC DNA]</scope>
    <source>
        <strain evidence="7 8">A5K-106</strain>
    </source>
</reference>
<keyword evidence="2 6" id="KW-0645">Protease</keyword>
<evidence type="ECO:0000256" key="2">
    <source>
        <dbReference type="ARBA" id="ARBA00022670"/>
    </source>
</evidence>
<dbReference type="PROSITE" id="PS00134">
    <property type="entry name" value="TRYPSIN_HIS"/>
    <property type="match status" value="1"/>
</dbReference>
<protein>
    <recommendedName>
        <fullName evidence="6">Serine protease</fullName>
        <ecNumber evidence="6">3.4.21.-</ecNumber>
    </recommendedName>
</protein>
<comment type="similarity">
    <text evidence="1 6">Belongs to the peptidase S1B family.</text>
</comment>